<name>A0AAV7JB06_9METZ</name>
<gene>
    <name evidence="1" type="ORF">LOD99_13147</name>
</gene>
<organism evidence="1 2">
    <name type="scientific">Oopsacas minuta</name>
    <dbReference type="NCBI Taxonomy" id="111878"/>
    <lineage>
        <taxon>Eukaryota</taxon>
        <taxon>Metazoa</taxon>
        <taxon>Porifera</taxon>
        <taxon>Hexactinellida</taxon>
        <taxon>Hexasterophora</taxon>
        <taxon>Lyssacinosida</taxon>
        <taxon>Leucopsacidae</taxon>
        <taxon>Oopsacas</taxon>
    </lineage>
</organism>
<accession>A0AAV7JB06</accession>
<keyword evidence="2" id="KW-1185">Reference proteome</keyword>
<evidence type="ECO:0000313" key="1">
    <source>
        <dbReference type="EMBL" id="KAI6645889.1"/>
    </source>
</evidence>
<sequence length="111" mass="11936">MASVVGTTPANETGPMRTENDMLGLEQRARELAYETGGGSLPIREPVKFVKGSTESQDQPKITYQFSLGTGVYLFHSLPLAFPAVLLHVYIAHGSSQLTADSVLIAVVETQ</sequence>
<dbReference type="EMBL" id="JAKMXF010000365">
    <property type="protein sequence ID" value="KAI6645889.1"/>
    <property type="molecule type" value="Genomic_DNA"/>
</dbReference>
<dbReference type="AlphaFoldDB" id="A0AAV7JB06"/>
<comment type="caution">
    <text evidence="1">The sequence shown here is derived from an EMBL/GenBank/DDBJ whole genome shotgun (WGS) entry which is preliminary data.</text>
</comment>
<protein>
    <submittedName>
        <fullName evidence="1">Uncharacterized protein</fullName>
    </submittedName>
</protein>
<evidence type="ECO:0000313" key="2">
    <source>
        <dbReference type="Proteomes" id="UP001165289"/>
    </source>
</evidence>
<reference evidence="1 2" key="1">
    <citation type="journal article" date="2023" name="BMC Biol.">
        <title>The compact genome of the sponge Oopsacas minuta (Hexactinellida) is lacking key metazoan core genes.</title>
        <authorList>
            <person name="Santini S."/>
            <person name="Schenkelaars Q."/>
            <person name="Jourda C."/>
            <person name="Duchesne M."/>
            <person name="Belahbib H."/>
            <person name="Rocher C."/>
            <person name="Selva M."/>
            <person name="Riesgo A."/>
            <person name="Vervoort M."/>
            <person name="Leys S.P."/>
            <person name="Kodjabachian L."/>
            <person name="Le Bivic A."/>
            <person name="Borchiellini C."/>
            <person name="Claverie J.M."/>
            <person name="Renard E."/>
        </authorList>
    </citation>
    <scope>NUCLEOTIDE SEQUENCE [LARGE SCALE GENOMIC DNA]</scope>
    <source>
        <strain evidence="1">SPO-2</strain>
    </source>
</reference>
<dbReference type="Proteomes" id="UP001165289">
    <property type="component" value="Unassembled WGS sequence"/>
</dbReference>
<proteinExistence type="predicted"/>